<organism evidence="1 2">
    <name type="scientific">Borrelia turicatae</name>
    <dbReference type="NCBI Taxonomy" id="142"/>
    <lineage>
        <taxon>Bacteria</taxon>
        <taxon>Pseudomonadati</taxon>
        <taxon>Spirochaetota</taxon>
        <taxon>Spirochaetia</taxon>
        <taxon>Spirochaetales</taxon>
        <taxon>Borreliaceae</taxon>
        <taxon>Borrelia</taxon>
    </lineage>
</organism>
<evidence type="ECO:0000313" key="2">
    <source>
        <dbReference type="Proteomes" id="UP000264231"/>
    </source>
</evidence>
<name>A0A172XBX8_BORTU</name>
<dbReference type="EMBL" id="CP015629">
    <property type="protein sequence ID" value="ANF34150.1"/>
    <property type="molecule type" value="Genomic_DNA"/>
</dbReference>
<protein>
    <submittedName>
        <fullName evidence="1">Uncharacterized protein</fullName>
    </submittedName>
</protein>
<dbReference type="RefSeq" id="WP_119024254.1">
    <property type="nucleotide sequence ID" value="NZ_CP015629.1"/>
</dbReference>
<evidence type="ECO:0000313" key="1">
    <source>
        <dbReference type="EMBL" id="ANF34150.1"/>
    </source>
</evidence>
<accession>A0A172XBX8</accession>
<dbReference type="Proteomes" id="UP000264231">
    <property type="component" value="Chromosome"/>
</dbReference>
<dbReference type="AlphaFoldDB" id="A0A172XBX8"/>
<sequence length="276" mass="32771">MILRSLNNTQVSKITLNKKFPLNGRLEVIKSLGVNKWLVSFLGNYFEVKSNLPLKVGFKYFAKIVSTSGNFLIHVNYASMFRDLDLFETDDKVVFKRRGNSLDQNTKKLFRNIFANIKDEFVLKFLLTLYDQIITEQDFMQIYNYFGSKLEIREQDNKLPIFIENDNNFIISIPFKFMEGSGLLFLFSYKDLEMVYKWSFVYFFNEQEKIICEIHLFGANSKLRIYANFDLNNIVRELRRSLFRYNITDIKILDSIQEFEDFDCEVIVAKSIDYKI</sequence>
<proteinExistence type="predicted"/>
<gene>
    <name evidence="1" type="ORF">A7978_03515</name>
</gene>
<reference evidence="1 2" key="1">
    <citation type="submission" date="2016-05" db="EMBL/GenBank/DDBJ databases">
        <title>Chromosome and linear plasmid sequence of a 2015 human isolate of tick-borne relapsing fever spirochete, Borrelia turicatae.</title>
        <authorList>
            <person name="Kingry L.C."/>
            <person name="Dhwani B."/>
            <person name="Replogle A."/>
            <person name="Sexton C."/>
            <person name="Rowe L."/>
            <person name="Stermole B.M."/>
            <person name="Christensen A.M."/>
            <person name="Schriefer M.E."/>
        </authorList>
    </citation>
    <scope>NUCLEOTIDE SEQUENCE [LARGE SCALE GENOMIC DNA]</scope>
    <source>
        <strain evidence="1 2">BTE5EL</strain>
    </source>
</reference>